<evidence type="ECO:0000256" key="1">
    <source>
        <dbReference type="ARBA" id="ARBA00035112"/>
    </source>
</evidence>
<feature type="transmembrane region" description="Helical" evidence="2">
    <location>
        <begin position="51"/>
        <end position="69"/>
    </location>
</feature>
<dbReference type="PANTHER" id="PTHR33365:SF13">
    <property type="entry name" value="TAT PATHWAY SIGNAL SEQUENCE"/>
    <property type="match status" value="1"/>
</dbReference>
<accession>Q0CG82</accession>
<dbReference type="InterPro" id="IPR021765">
    <property type="entry name" value="UstYa-like"/>
</dbReference>
<evidence type="ECO:0000313" key="4">
    <source>
        <dbReference type="Proteomes" id="UP000007963"/>
    </source>
</evidence>
<reference evidence="4" key="1">
    <citation type="submission" date="2005-09" db="EMBL/GenBank/DDBJ databases">
        <title>Annotation of the Aspergillus terreus NIH2624 genome.</title>
        <authorList>
            <person name="Birren B.W."/>
            <person name="Lander E.S."/>
            <person name="Galagan J.E."/>
            <person name="Nusbaum C."/>
            <person name="Devon K."/>
            <person name="Henn M."/>
            <person name="Ma L.-J."/>
            <person name="Jaffe D.B."/>
            <person name="Butler J."/>
            <person name="Alvarez P."/>
            <person name="Gnerre S."/>
            <person name="Grabherr M."/>
            <person name="Kleber M."/>
            <person name="Mauceli E.W."/>
            <person name="Brockman W."/>
            <person name="Rounsley S."/>
            <person name="Young S.K."/>
            <person name="LaButti K."/>
            <person name="Pushparaj V."/>
            <person name="DeCaprio D."/>
            <person name="Crawford M."/>
            <person name="Koehrsen M."/>
            <person name="Engels R."/>
            <person name="Montgomery P."/>
            <person name="Pearson M."/>
            <person name="Howarth C."/>
            <person name="Larson L."/>
            <person name="Luoma S."/>
            <person name="White J."/>
            <person name="Alvarado L."/>
            <person name="Kodira C.D."/>
            <person name="Zeng Q."/>
            <person name="Oleary S."/>
            <person name="Yandava C."/>
            <person name="Denning D.W."/>
            <person name="Nierman W.C."/>
            <person name="Milne T."/>
            <person name="Madden K."/>
        </authorList>
    </citation>
    <scope>NUCLEOTIDE SEQUENCE [LARGE SCALE GENOMIC DNA]</scope>
    <source>
        <strain evidence="4">NIH 2624 / FGSC A1156</strain>
    </source>
</reference>
<dbReference type="GeneID" id="4319047"/>
<dbReference type="AlphaFoldDB" id="Q0CG82"/>
<name>Q0CG82_ASPTN</name>
<comment type="similarity">
    <text evidence="1">Belongs to the ustYa family.</text>
</comment>
<protein>
    <submittedName>
        <fullName evidence="3">Uncharacterized protein</fullName>
    </submittedName>
</protein>
<sequence length="180" mass="20276">MSSGIPAWKVEMRSLSRNERAEDEEKLLSNEGLNPVHPGNRRAKIVVWGKLSLLAMTAGISCLVGIVIGKQILDLNEACALHVSNYYRPIRVHQDEAQKTGISISHIRISEKYGGGYPASVEGMHHLHCLNLLRQALYYNYDYYHDLGQGAFKNDDYIVRRHVCKYIACRELVVACAHPS</sequence>
<proteinExistence type="inferred from homology"/>
<dbReference type="HOGENOM" id="CLU_1495873_0_0_1"/>
<keyword evidence="2" id="KW-1133">Transmembrane helix</keyword>
<dbReference type="Pfam" id="PF11807">
    <property type="entry name" value="UstYa"/>
    <property type="match status" value="1"/>
</dbReference>
<keyword evidence="2" id="KW-0812">Transmembrane</keyword>
<dbReference type="RefSeq" id="XP_001209996.1">
    <property type="nucleotide sequence ID" value="XM_001209996.1"/>
</dbReference>
<dbReference type="Proteomes" id="UP000007963">
    <property type="component" value="Unassembled WGS sequence"/>
</dbReference>
<evidence type="ECO:0000313" key="3">
    <source>
        <dbReference type="EMBL" id="EAU32694.1"/>
    </source>
</evidence>
<gene>
    <name evidence="3" type="ORF">ATEG_07310</name>
</gene>
<dbReference type="OrthoDB" id="3687641at2759"/>
<keyword evidence="2" id="KW-0472">Membrane</keyword>
<organism evidence="3 4">
    <name type="scientific">Aspergillus terreus (strain NIH 2624 / FGSC A1156)</name>
    <dbReference type="NCBI Taxonomy" id="341663"/>
    <lineage>
        <taxon>Eukaryota</taxon>
        <taxon>Fungi</taxon>
        <taxon>Dikarya</taxon>
        <taxon>Ascomycota</taxon>
        <taxon>Pezizomycotina</taxon>
        <taxon>Eurotiomycetes</taxon>
        <taxon>Eurotiomycetidae</taxon>
        <taxon>Eurotiales</taxon>
        <taxon>Aspergillaceae</taxon>
        <taxon>Aspergillus</taxon>
        <taxon>Aspergillus subgen. Circumdati</taxon>
    </lineage>
</organism>
<dbReference type="STRING" id="341663.Q0CG82"/>
<dbReference type="VEuPathDB" id="FungiDB:ATEG_07310"/>
<dbReference type="GO" id="GO:0043386">
    <property type="term" value="P:mycotoxin biosynthetic process"/>
    <property type="evidence" value="ECO:0007669"/>
    <property type="project" value="InterPro"/>
</dbReference>
<evidence type="ECO:0000256" key="2">
    <source>
        <dbReference type="SAM" id="Phobius"/>
    </source>
</evidence>
<dbReference type="EMBL" id="CH476603">
    <property type="protein sequence ID" value="EAU32694.1"/>
    <property type="molecule type" value="Genomic_DNA"/>
</dbReference>
<dbReference type="PANTHER" id="PTHR33365">
    <property type="entry name" value="YALI0B05434P"/>
    <property type="match status" value="1"/>
</dbReference>